<feature type="region of interest" description="Disordered" evidence="6">
    <location>
        <begin position="1"/>
        <end position="32"/>
    </location>
</feature>
<evidence type="ECO:0000256" key="7">
    <source>
        <dbReference type="SAM" id="Phobius"/>
    </source>
</evidence>
<feature type="region of interest" description="Disordered" evidence="6">
    <location>
        <begin position="528"/>
        <end position="555"/>
    </location>
</feature>
<dbReference type="eggNOG" id="KOG3118">
    <property type="taxonomic scope" value="Eukaryota"/>
</dbReference>
<keyword evidence="5" id="KW-0175">Coiled coil</keyword>
<keyword evidence="4" id="KW-0539">Nucleus</keyword>
<feature type="coiled-coil region" evidence="5">
    <location>
        <begin position="130"/>
        <end position="157"/>
    </location>
</feature>
<feature type="compositionally biased region" description="Basic and acidic residues" evidence="6">
    <location>
        <begin position="446"/>
        <end position="475"/>
    </location>
</feature>
<comment type="similarity">
    <text evidence="2">Belongs to the SAS10 family.</text>
</comment>
<feature type="compositionally biased region" description="Acidic residues" evidence="6">
    <location>
        <begin position="67"/>
        <end position="90"/>
    </location>
</feature>
<keyword evidence="10" id="KW-1185">Reference proteome</keyword>
<dbReference type="GO" id="GO:0000462">
    <property type="term" value="P:maturation of SSU-rRNA from tricistronic rRNA transcript (SSU-rRNA, 5.8S rRNA, LSU-rRNA)"/>
    <property type="evidence" value="ECO:0007669"/>
    <property type="project" value="TreeGrafter"/>
</dbReference>
<feature type="compositionally biased region" description="Basic residues" evidence="6">
    <location>
        <begin position="568"/>
        <end position="584"/>
    </location>
</feature>
<dbReference type="OMA" id="EEYIRPQ"/>
<comment type="subcellular location">
    <subcellularLocation>
        <location evidence="1">Nucleus</location>
    </subcellularLocation>
</comment>
<evidence type="ECO:0000256" key="1">
    <source>
        <dbReference type="ARBA" id="ARBA00004123"/>
    </source>
</evidence>
<dbReference type="RefSeq" id="XP_007291613.1">
    <property type="nucleotide sequence ID" value="XM_007291551.1"/>
</dbReference>
<feature type="compositionally biased region" description="Acidic residues" evidence="6">
    <location>
        <begin position="393"/>
        <end position="404"/>
    </location>
</feature>
<dbReference type="FunCoup" id="K1WZ87">
    <property type="interactions" value="349"/>
</dbReference>
<feature type="region of interest" description="Disordered" evidence="6">
    <location>
        <begin position="312"/>
        <end position="348"/>
    </location>
</feature>
<evidence type="ECO:0000256" key="5">
    <source>
        <dbReference type="SAM" id="Coils"/>
    </source>
</evidence>
<feature type="region of interest" description="Disordered" evidence="6">
    <location>
        <begin position="44"/>
        <end position="129"/>
    </location>
</feature>
<evidence type="ECO:0000259" key="8">
    <source>
        <dbReference type="Pfam" id="PF09368"/>
    </source>
</evidence>
<feature type="compositionally biased region" description="Basic and acidic residues" evidence="6">
    <location>
        <begin position="405"/>
        <end position="414"/>
    </location>
</feature>
<proteinExistence type="inferred from homology"/>
<name>K1WZ87_MARBU</name>
<dbReference type="GO" id="GO:0032040">
    <property type="term" value="C:small-subunit processome"/>
    <property type="evidence" value="ECO:0007669"/>
    <property type="project" value="TreeGrafter"/>
</dbReference>
<feature type="region of interest" description="Disordered" evidence="6">
    <location>
        <begin position="567"/>
        <end position="589"/>
    </location>
</feature>
<sequence length="627" mass="69387">MAKKRKAAGQPANAEIDDGFEKKGGKMGPITTFEDVADSEDEFHINRDKVLLDDGPDAKRRRKYAAEDAELEPSDEEILGYSSESEEEQFEAPKGRGKGKVILSDDEEPQAEEDEDAEGWGTSRKDYYDNDGIQTEADALEEEAEAKRLQQKKLQKMSDADFGFDESEWLDAAGEDDDREVVTEVLKDIEITPDMDPKERLRILQTRYPEFDHLANELLQLQPVLVDLQQQVTSEGASNSARTSFTVAKSRALAAYLAALTMYFAILTAPAKGLKSEGKALDPAEIRDHAVMDSILQCRELWSKVRLLKAPEPTEDASEYESADETQEPEPTSKSDKPSKKSKKERARLAAAEEAAALRAQRLEEAEDELADLAALVPKSRKSSQRPKAVIVADDDSDFGEEETMDAKSAEEKANRKKSLRFYTSQITQKANKRAGAGRDAGGDADLPHKERLRDRQARLNAEAEKRGKKLDEYGRGGGGADLGGESDSGEDAVAEKVRDAEDEYYDMVAQASRKKKLTKEMRLAAEKQAQAEGRLTRVVEGEPDDEADGGGSKRAIGYVIEKNKGLAPKRKKEVRNPRVKKRMKYEEKKKKLASTRAVYKGGEERGGYGGEKTGIKAGLVKSIKLG</sequence>
<keyword evidence="7" id="KW-1133">Transmembrane helix</keyword>
<feature type="domain" description="Sas10 C-terminal" evidence="8">
    <location>
        <begin position="553"/>
        <end position="626"/>
    </location>
</feature>
<keyword evidence="7" id="KW-0812">Transmembrane</keyword>
<evidence type="ECO:0000313" key="9">
    <source>
        <dbReference type="EMBL" id="EKD17952.1"/>
    </source>
</evidence>
<evidence type="ECO:0000256" key="4">
    <source>
        <dbReference type="ARBA" id="ARBA00023242"/>
    </source>
</evidence>
<reference evidence="9 10" key="1">
    <citation type="journal article" date="2012" name="BMC Genomics">
        <title>Sequencing the genome of Marssonina brunnea reveals fungus-poplar co-evolution.</title>
        <authorList>
            <person name="Zhu S."/>
            <person name="Cao Y.-Z."/>
            <person name="Jiang C."/>
            <person name="Tan B.-Y."/>
            <person name="Wang Z."/>
            <person name="Feng S."/>
            <person name="Zhang L."/>
            <person name="Su X.-H."/>
            <person name="Brejova B."/>
            <person name="Vinar T."/>
            <person name="Xu M."/>
            <person name="Wang M.-X."/>
            <person name="Zhang S.-G."/>
            <person name="Huang M.-R."/>
            <person name="Wu R."/>
            <person name="Zhou Y."/>
        </authorList>
    </citation>
    <scope>NUCLEOTIDE SEQUENCE [LARGE SCALE GENOMIC DNA]</scope>
    <source>
        <strain evidence="9 10">MB_m1</strain>
    </source>
</reference>
<dbReference type="OrthoDB" id="1924577at2759"/>
<protein>
    <submittedName>
        <fullName evidence="9">Sas10/Utp3 family protein</fullName>
    </submittedName>
</protein>
<organism evidence="9 10">
    <name type="scientific">Marssonina brunnea f. sp. multigermtubi (strain MB_m1)</name>
    <name type="common">Marssonina leaf spot fungus</name>
    <dbReference type="NCBI Taxonomy" id="1072389"/>
    <lineage>
        <taxon>Eukaryota</taxon>
        <taxon>Fungi</taxon>
        <taxon>Dikarya</taxon>
        <taxon>Ascomycota</taxon>
        <taxon>Pezizomycotina</taxon>
        <taxon>Leotiomycetes</taxon>
        <taxon>Helotiales</taxon>
        <taxon>Drepanopezizaceae</taxon>
        <taxon>Drepanopeziza</taxon>
    </lineage>
</organism>
<dbReference type="KEGG" id="mbe:MBM_03724"/>
<keyword evidence="7" id="KW-0472">Membrane</keyword>
<dbReference type="PANTHER" id="PTHR13237">
    <property type="entry name" value="SOMETHING ABOUT SILENCING PROTEIN 10-RELATED"/>
    <property type="match status" value="1"/>
</dbReference>
<keyword evidence="3" id="KW-0597">Phosphoprotein</keyword>
<dbReference type="InterPro" id="IPR018972">
    <property type="entry name" value="Sas10_C_dom"/>
</dbReference>
<dbReference type="InterPro" id="IPR007146">
    <property type="entry name" value="Sas10/Utp3/C1D"/>
</dbReference>
<feature type="region of interest" description="Disordered" evidence="6">
    <location>
        <begin position="375"/>
        <end position="495"/>
    </location>
</feature>
<dbReference type="InParanoid" id="K1WZ87"/>
<dbReference type="HOGENOM" id="CLU_019106_1_0_1"/>
<feature type="compositionally biased region" description="Acidic residues" evidence="6">
    <location>
        <begin position="104"/>
        <end position="118"/>
    </location>
</feature>
<feature type="compositionally biased region" description="Basic and acidic residues" evidence="6">
    <location>
        <begin position="44"/>
        <end position="58"/>
    </location>
</feature>
<evidence type="ECO:0000313" key="10">
    <source>
        <dbReference type="Proteomes" id="UP000006753"/>
    </source>
</evidence>
<evidence type="ECO:0000256" key="2">
    <source>
        <dbReference type="ARBA" id="ARBA00010979"/>
    </source>
</evidence>
<dbReference type="EMBL" id="JH921434">
    <property type="protein sequence ID" value="EKD17952.1"/>
    <property type="molecule type" value="Genomic_DNA"/>
</dbReference>
<gene>
    <name evidence="9" type="ORF">MBM_03724</name>
</gene>
<feature type="transmembrane region" description="Helical" evidence="7">
    <location>
        <begin position="252"/>
        <end position="271"/>
    </location>
</feature>
<feature type="compositionally biased region" description="Acidic residues" evidence="6">
    <location>
        <begin position="313"/>
        <end position="328"/>
    </location>
</feature>
<dbReference type="AlphaFoldDB" id="K1WZ87"/>
<dbReference type="Proteomes" id="UP000006753">
    <property type="component" value="Unassembled WGS sequence"/>
</dbReference>
<evidence type="ECO:0000256" key="3">
    <source>
        <dbReference type="ARBA" id="ARBA00022553"/>
    </source>
</evidence>
<dbReference type="STRING" id="1072389.K1WZ87"/>
<evidence type="ECO:0000256" key="6">
    <source>
        <dbReference type="SAM" id="MobiDB-lite"/>
    </source>
</evidence>
<accession>K1WZ87</accession>
<dbReference type="Pfam" id="PF04000">
    <property type="entry name" value="Sas10_Utp3"/>
    <property type="match status" value="1"/>
</dbReference>
<dbReference type="Pfam" id="PF09368">
    <property type="entry name" value="Sas10"/>
    <property type="match status" value="1"/>
</dbReference>
<dbReference type="PANTHER" id="PTHR13237:SF8">
    <property type="entry name" value="SOMETHING ABOUT SILENCING PROTEIN 10"/>
    <property type="match status" value="1"/>
</dbReference>
<dbReference type="GeneID" id="18759659"/>